<dbReference type="GO" id="GO:0006417">
    <property type="term" value="P:regulation of translation"/>
    <property type="evidence" value="ECO:0007669"/>
    <property type="project" value="TreeGrafter"/>
</dbReference>
<evidence type="ECO:0000313" key="2">
    <source>
        <dbReference type="EMBL" id="RZR74264.1"/>
    </source>
</evidence>
<protein>
    <recommendedName>
        <fullName evidence="3">PUM-HD domain-containing protein</fullName>
    </recommendedName>
</protein>
<gene>
    <name evidence="2" type="ORF">BHM03_00034487</name>
</gene>
<dbReference type="PANTHER" id="PTHR13389">
    <property type="entry name" value="PUMILIO HOMOLOG 3"/>
    <property type="match status" value="1"/>
</dbReference>
<dbReference type="GO" id="GO:0003729">
    <property type="term" value="F:mRNA binding"/>
    <property type="evidence" value="ECO:0007669"/>
    <property type="project" value="TreeGrafter"/>
</dbReference>
<sequence length="386" mass="43038">MAAVGEVGGSKKRKREPSAAKGGGKPKSTQLKNAASKPAKLKTQGFKKLSKAFELKPGKPKSGDDATVQAKKEPKTPRERRLAAKEMAETRKKRRKPNYNLEKVKHQSNPQDLKVELASLWEKMRCYNVDKQARSELSCRSTCSSILLWCFTIYQTCVKYCAQEERDAVFEALRPHLLALSRKKYAVHLVKKLLDHARLELCGSFPLLNEISFMCSSASKKQLEWFISSLHGHVTSLLRHSVGSAEKERGDVASFFLPARGDVSSPRTGEKALTGEGGDGAWATRGQRWRTGEDNVWKVGSSPLLFSSFPLLLPFFSLNRPSTVDFSLNRPPTVDFLRYRPLTGGPHTGNLTDRYVPPVPGGTDRNCKPWLSGIVFQAYGEGRKNF</sequence>
<evidence type="ECO:0008006" key="3">
    <source>
        <dbReference type="Google" id="ProtNLM"/>
    </source>
</evidence>
<dbReference type="PANTHER" id="PTHR13389:SF0">
    <property type="entry name" value="PUMILIO HOMOLOG 3"/>
    <property type="match status" value="1"/>
</dbReference>
<reference evidence="2" key="1">
    <citation type="journal article" date="2018" name="Data Brief">
        <title>Genome sequence data from 17 accessions of Ensete ventricosum, a staple food crop for millions in Ethiopia.</title>
        <authorList>
            <person name="Yemataw Z."/>
            <person name="Muzemil S."/>
            <person name="Ambachew D."/>
            <person name="Tripathi L."/>
            <person name="Tesfaye K."/>
            <person name="Chala A."/>
            <person name="Farbos A."/>
            <person name="O'Neill P."/>
            <person name="Moore K."/>
            <person name="Grant M."/>
            <person name="Studholme D.J."/>
        </authorList>
    </citation>
    <scope>NUCLEOTIDE SEQUENCE [LARGE SCALE GENOMIC DNA]</scope>
    <source>
        <tissue evidence="2">Leaf</tissue>
    </source>
</reference>
<dbReference type="SUPFAM" id="SSF48371">
    <property type="entry name" value="ARM repeat"/>
    <property type="match status" value="1"/>
</dbReference>
<accession>A0A445MJ03</accession>
<dbReference type="InterPro" id="IPR040059">
    <property type="entry name" value="PUM3"/>
</dbReference>
<evidence type="ECO:0000256" key="1">
    <source>
        <dbReference type="SAM" id="MobiDB-lite"/>
    </source>
</evidence>
<proteinExistence type="predicted"/>
<dbReference type="InterPro" id="IPR016024">
    <property type="entry name" value="ARM-type_fold"/>
</dbReference>
<dbReference type="GO" id="GO:0005730">
    <property type="term" value="C:nucleolus"/>
    <property type="evidence" value="ECO:0007669"/>
    <property type="project" value="TreeGrafter"/>
</dbReference>
<dbReference type="AlphaFoldDB" id="A0A445MJ03"/>
<dbReference type="Gene3D" id="1.25.10.10">
    <property type="entry name" value="Leucine-rich Repeat Variant"/>
    <property type="match status" value="1"/>
</dbReference>
<feature type="compositionally biased region" description="Basic and acidic residues" evidence="1">
    <location>
        <begin position="51"/>
        <end position="90"/>
    </location>
</feature>
<dbReference type="Proteomes" id="UP000290560">
    <property type="component" value="Unassembled WGS sequence"/>
</dbReference>
<name>A0A445MJ03_ENSVE</name>
<feature type="region of interest" description="Disordered" evidence="1">
    <location>
        <begin position="1"/>
        <end position="100"/>
    </location>
</feature>
<dbReference type="InterPro" id="IPR011989">
    <property type="entry name" value="ARM-like"/>
</dbReference>
<organism evidence="2">
    <name type="scientific">Ensete ventricosum</name>
    <name type="common">Abyssinian banana</name>
    <name type="synonym">Musa ensete</name>
    <dbReference type="NCBI Taxonomy" id="4639"/>
    <lineage>
        <taxon>Eukaryota</taxon>
        <taxon>Viridiplantae</taxon>
        <taxon>Streptophyta</taxon>
        <taxon>Embryophyta</taxon>
        <taxon>Tracheophyta</taxon>
        <taxon>Spermatophyta</taxon>
        <taxon>Magnoliopsida</taxon>
        <taxon>Liliopsida</taxon>
        <taxon>Zingiberales</taxon>
        <taxon>Musaceae</taxon>
        <taxon>Ensete</taxon>
    </lineage>
</organism>
<dbReference type="EMBL" id="KV876176">
    <property type="protein sequence ID" value="RZR74264.1"/>
    <property type="molecule type" value="Genomic_DNA"/>
</dbReference>